<feature type="domain" description="Carrier" evidence="5">
    <location>
        <begin position="2118"/>
        <end position="2200"/>
    </location>
</feature>
<proteinExistence type="predicted"/>
<keyword evidence="7" id="KW-1185">Reference proteome</keyword>
<dbReference type="FunFam" id="3.30.300.30:FF:000015">
    <property type="entry name" value="Nonribosomal peptide synthase SidD"/>
    <property type="match status" value="1"/>
</dbReference>
<dbReference type="EMBL" id="CP041765">
    <property type="protein sequence ID" value="QDQ96581.1"/>
    <property type="molecule type" value="Genomic_DNA"/>
</dbReference>
<gene>
    <name evidence="6" type="ORF">FO059_03560</name>
</gene>
<feature type="region of interest" description="Disordered" evidence="4">
    <location>
        <begin position="3530"/>
        <end position="3554"/>
    </location>
</feature>
<dbReference type="InterPro" id="IPR009081">
    <property type="entry name" value="PP-bd_ACP"/>
</dbReference>
<dbReference type="CDD" id="cd19540">
    <property type="entry name" value="LCL_NRPS-like"/>
    <property type="match status" value="3"/>
</dbReference>
<dbReference type="Pfam" id="PF00550">
    <property type="entry name" value="PP-binding"/>
    <property type="match status" value="4"/>
</dbReference>
<dbReference type="Gene3D" id="3.30.559.30">
    <property type="entry name" value="Nonribosomal peptide synthetase, condensation domain"/>
    <property type="match status" value="4"/>
</dbReference>
<dbReference type="Pfam" id="PF00501">
    <property type="entry name" value="AMP-binding"/>
    <property type="match status" value="4"/>
</dbReference>
<dbReference type="SUPFAM" id="SSF56801">
    <property type="entry name" value="Acetyl-CoA synthetase-like"/>
    <property type="match status" value="4"/>
</dbReference>
<dbReference type="UniPathway" id="UPA00011"/>
<dbReference type="InterPro" id="IPR001031">
    <property type="entry name" value="Thioesterase"/>
</dbReference>
<dbReference type="Gene3D" id="3.40.50.980">
    <property type="match status" value="8"/>
</dbReference>
<dbReference type="GO" id="GO:0009239">
    <property type="term" value="P:enterobactin biosynthetic process"/>
    <property type="evidence" value="ECO:0007669"/>
    <property type="project" value="TreeGrafter"/>
</dbReference>
<dbReference type="Gene3D" id="3.30.300.30">
    <property type="match status" value="4"/>
</dbReference>
<feature type="compositionally biased region" description="Basic and acidic residues" evidence="4">
    <location>
        <begin position="2452"/>
        <end position="2462"/>
    </location>
</feature>
<evidence type="ECO:0000256" key="1">
    <source>
        <dbReference type="ARBA" id="ARBA00001957"/>
    </source>
</evidence>
<dbReference type="PANTHER" id="PTHR45527:SF1">
    <property type="entry name" value="FATTY ACID SYNTHASE"/>
    <property type="match status" value="1"/>
</dbReference>
<dbReference type="InterPro" id="IPR006162">
    <property type="entry name" value="Ppantetheine_attach_site"/>
</dbReference>
<dbReference type="Gene3D" id="1.10.1200.10">
    <property type="entry name" value="ACP-like"/>
    <property type="match status" value="3"/>
</dbReference>
<dbReference type="OrthoDB" id="4510129at2"/>
<dbReference type="Gene3D" id="3.30.559.10">
    <property type="entry name" value="Chloramphenicol acetyltransferase-like domain"/>
    <property type="match status" value="4"/>
</dbReference>
<evidence type="ECO:0000313" key="7">
    <source>
        <dbReference type="Proteomes" id="UP000317344"/>
    </source>
</evidence>
<organism evidence="6 7">
    <name type="scientific">Tomitella fengzijianii</name>
    <dbReference type="NCBI Taxonomy" id="2597660"/>
    <lineage>
        <taxon>Bacteria</taxon>
        <taxon>Bacillati</taxon>
        <taxon>Actinomycetota</taxon>
        <taxon>Actinomycetes</taxon>
        <taxon>Mycobacteriales</taxon>
        <taxon>Tomitella</taxon>
    </lineage>
</organism>
<dbReference type="Pfam" id="PF00668">
    <property type="entry name" value="Condensation"/>
    <property type="match status" value="4"/>
</dbReference>
<feature type="domain" description="Carrier" evidence="5">
    <location>
        <begin position="1015"/>
        <end position="1090"/>
    </location>
</feature>
<keyword evidence="2" id="KW-0596">Phosphopantetheine</keyword>
<dbReference type="Gene3D" id="3.40.50.1820">
    <property type="entry name" value="alpha/beta hydrolase"/>
    <property type="match status" value="1"/>
</dbReference>
<dbReference type="GO" id="GO:0009366">
    <property type="term" value="C:enterobactin synthetase complex"/>
    <property type="evidence" value="ECO:0007669"/>
    <property type="project" value="TreeGrafter"/>
</dbReference>
<dbReference type="InterPro" id="IPR025110">
    <property type="entry name" value="AMP-bd_C"/>
</dbReference>
<dbReference type="Pfam" id="PF00975">
    <property type="entry name" value="Thioesterase"/>
    <property type="match status" value="1"/>
</dbReference>
<dbReference type="Proteomes" id="UP000317344">
    <property type="component" value="Chromosome"/>
</dbReference>
<feature type="region of interest" description="Disordered" evidence="4">
    <location>
        <begin position="4547"/>
        <end position="4567"/>
    </location>
</feature>
<dbReference type="GO" id="GO:0005829">
    <property type="term" value="C:cytosol"/>
    <property type="evidence" value="ECO:0007669"/>
    <property type="project" value="TreeGrafter"/>
</dbReference>
<dbReference type="GO" id="GO:0008610">
    <property type="term" value="P:lipid biosynthetic process"/>
    <property type="evidence" value="ECO:0007669"/>
    <property type="project" value="UniProtKB-ARBA"/>
</dbReference>
<dbReference type="CDD" id="cd17646">
    <property type="entry name" value="A_NRPS_AB3403-like"/>
    <property type="match status" value="1"/>
</dbReference>
<feature type="compositionally biased region" description="Basic and acidic residues" evidence="4">
    <location>
        <begin position="1"/>
        <end position="13"/>
    </location>
</feature>
<protein>
    <submittedName>
        <fullName evidence="6">Amino acid adenylation domain-containing protein</fullName>
    </submittedName>
</protein>
<dbReference type="InterPro" id="IPR001242">
    <property type="entry name" value="Condensation_dom"/>
</dbReference>
<evidence type="ECO:0000259" key="5">
    <source>
        <dbReference type="PROSITE" id="PS50075"/>
    </source>
</evidence>
<dbReference type="PROSITE" id="PS00455">
    <property type="entry name" value="AMP_BINDING"/>
    <property type="match status" value="4"/>
</dbReference>
<dbReference type="GO" id="GO:0043041">
    <property type="term" value="P:amino acid activation for nonribosomal peptide biosynthetic process"/>
    <property type="evidence" value="ECO:0007669"/>
    <property type="project" value="TreeGrafter"/>
</dbReference>
<feature type="region of interest" description="Disordered" evidence="4">
    <location>
        <begin position="1"/>
        <end position="26"/>
    </location>
</feature>
<dbReference type="SMART" id="SM00824">
    <property type="entry name" value="PKS_TE"/>
    <property type="match status" value="1"/>
</dbReference>
<dbReference type="Gene3D" id="2.30.38.10">
    <property type="entry name" value="Luciferase, Domain 3"/>
    <property type="match status" value="4"/>
</dbReference>
<evidence type="ECO:0000256" key="2">
    <source>
        <dbReference type="ARBA" id="ARBA00022450"/>
    </source>
</evidence>
<dbReference type="FunFam" id="3.40.50.980:FF:000002">
    <property type="entry name" value="Enterobactin synthetase component F"/>
    <property type="match status" value="1"/>
</dbReference>
<dbReference type="NCBIfam" id="TIGR01733">
    <property type="entry name" value="AA-adenyl-dom"/>
    <property type="match status" value="4"/>
</dbReference>
<comment type="cofactor">
    <cofactor evidence="1">
        <name>pantetheine 4'-phosphate</name>
        <dbReference type="ChEBI" id="CHEBI:47942"/>
    </cofactor>
</comment>
<dbReference type="InterPro" id="IPR020802">
    <property type="entry name" value="TesA-like"/>
</dbReference>
<dbReference type="RefSeq" id="WP_143906413.1">
    <property type="nucleotide sequence ID" value="NZ_CP041765.1"/>
</dbReference>
<dbReference type="PANTHER" id="PTHR45527">
    <property type="entry name" value="NONRIBOSOMAL PEPTIDE SYNTHETASE"/>
    <property type="match status" value="1"/>
</dbReference>
<dbReference type="InterPro" id="IPR023213">
    <property type="entry name" value="CAT-like_dom_sf"/>
</dbReference>
<dbReference type="InterPro" id="IPR029058">
    <property type="entry name" value="AB_hydrolase_fold"/>
</dbReference>
<dbReference type="InterPro" id="IPR010071">
    <property type="entry name" value="AA_adenyl_dom"/>
</dbReference>
<name>A0A516X1T3_9ACTN</name>
<feature type="compositionally biased region" description="Low complexity" evidence="4">
    <location>
        <begin position="4547"/>
        <end position="4566"/>
    </location>
</feature>
<dbReference type="InterPro" id="IPR036736">
    <property type="entry name" value="ACP-like_sf"/>
</dbReference>
<dbReference type="FunFam" id="3.40.50.12780:FF:000012">
    <property type="entry name" value="Non-ribosomal peptide synthetase"/>
    <property type="match status" value="1"/>
</dbReference>
<dbReference type="KEGG" id="toy:FO059_03560"/>
<feature type="domain" description="Carrier" evidence="5">
    <location>
        <begin position="3208"/>
        <end position="3283"/>
    </location>
</feature>
<reference evidence="6 7" key="2">
    <citation type="submission" date="2019-07" db="EMBL/GenBank/DDBJ databases">
        <authorList>
            <person name="Huang Y."/>
        </authorList>
    </citation>
    <scope>NUCLEOTIDE SEQUENCE [LARGE SCALE GENOMIC DNA]</scope>
    <source>
        <strain evidence="6 7">HY188</strain>
    </source>
</reference>
<dbReference type="SUPFAM" id="SSF47336">
    <property type="entry name" value="ACP-like"/>
    <property type="match status" value="4"/>
</dbReference>
<dbReference type="InterPro" id="IPR000873">
    <property type="entry name" value="AMP-dep_synth/lig_dom"/>
</dbReference>
<evidence type="ECO:0000313" key="6">
    <source>
        <dbReference type="EMBL" id="QDQ96581.1"/>
    </source>
</evidence>
<evidence type="ECO:0000256" key="4">
    <source>
        <dbReference type="SAM" id="MobiDB-lite"/>
    </source>
</evidence>
<dbReference type="CDD" id="cd05930">
    <property type="entry name" value="A_NRPS"/>
    <property type="match status" value="2"/>
</dbReference>
<dbReference type="GO" id="GO:0047527">
    <property type="term" value="F:2,3-dihydroxybenzoate-serine ligase activity"/>
    <property type="evidence" value="ECO:0007669"/>
    <property type="project" value="TreeGrafter"/>
</dbReference>
<dbReference type="GO" id="GO:0031177">
    <property type="term" value="F:phosphopantetheine binding"/>
    <property type="evidence" value="ECO:0007669"/>
    <property type="project" value="InterPro"/>
</dbReference>
<dbReference type="PROSITE" id="PS00012">
    <property type="entry name" value="PHOSPHOPANTETHEINE"/>
    <property type="match status" value="3"/>
</dbReference>
<dbReference type="Pfam" id="PF13193">
    <property type="entry name" value="AMP-binding_C"/>
    <property type="match status" value="2"/>
</dbReference>
<dbReference type="InterPro" id="IPR020806">
    <property type="entry name" value="PKS_PP-bd"/>
</dbReference>
<keyword evidence="3" id="KW-0597">Phosphoprotein</keyword>
<accession>A0A516X1T3</accession>
<sequence>MQRHVEHDRRDGQVSDEGGPGRPFPLTDAQRGLWEAQTLSPDVPVTIAQYLDLPGAIDPQAVADAVRLTGQEVEAAQTRIVVRDGEPLQLVDPELPLDLARLDFRGEERPWAAAQAWMRAHAAERVDVLRDRLVCNALLQVGDEHYIWYCRCHHIVFDGYSAMKVAERIAQRYGALVAGAGVGAAGAAGAAELQRLAAEYRRSERWSVDRDYWARKLDPLPAAHSLASGRTAPAHPSSLRAGSALPQETMAAILRMCADRDIRPESVIAATMAFYLASFTGEQDVTLSLPVAARPGRDLRRAGGVLSNIVPLRAGLTARTTVGGLVDEMNAELRGAVAHQRYRFEDMMRDAGASTGRRGFLGPLINIMMFHDGIDFGPVAGTMHILSTGPVEDLSVNVYPAAGGSRTVVDFEANPNLYAEGDLRDHHGRFLALLGAVADADPSTPVARLPIIGADERHRVLGTWNDTAVDLDEATLPALFRAAAARYPDASALVIDDDDAGAAEGVGRETLTYREFDARTDRLARALSARGIGPGSTVAVAVPRSAAAVIAVYAVVKAGAAYLPLDPAHPAERTAYVVRTARPACILAAADLADGMVEALDGGPGSGESGAAEPGEWPTVLRIDGSGALPRAHTAGRGAVLRDPRPDDAAYVIFTSGSTGRPKGVAISHRAIANRLRWMQHRYALTPADTVVQKTPMSFDVSVWELFWPLQAGATMLLPRDGGHRDPAYLARLIDGAGVTVAHFVPSMLAAFVAEPAASACTSLRMVLCSGEALPSKTVRDYQAVLSAPLHNLYGPTEAAVDVTATECLPGDLAGDTVPIGAPVWNTRAYVLDGLLRPVPAGAVGELYLAGTQLARGYVGRPALTAGRFVADPFGGGGRVYRTGDLARWLPDGRLEFLGRTDSQVKIRGLRVELGEIEAALTAEPGVGQAVATVRGEGERAVIVAHIVCDAEHSGHGDRAAVGRDLRRRIRARLPEYMVPAAVMILDDMPVTANGKLDRAALPRPDFDARPADRAPRTMAEWTVAEAFADILDVRAPGAEADFFDTGGNSLLATQLVALLRERTGVELSIADVFDAPTVAALAAVLPDDAGARVEAGAAGPDAGGAVLPPRPAEVPLSPDQRRLWFLNSLDRGSGEYNIPFALEFAEAPDRAALRAALGDVVARHETLRTVHPQGEDGPRQVVLPAGEVRLPEETVPASVMPDRLHAFAAEGFDVTRDRPLRAVLLQAGGNREGDDHVDDSAADDAASRYVLAVSLHHIAADGWSLTPLAHDLATAYEARRSGAAPTWQPLPVQFADHTMRRLARLGDPHDPHSRLRRLRAHWAEVLDGFAEQDALPAAPSCGGRRTGWGGAVGFRIEPDLADALHTLARRHGATRFMVLHAALATLVHRLGGATDVGIGTPVAGRTDRDLAGLVGMFVNTLVLRTPVDPSRGFNALLRTARSVSLDAQSHAELPYEEIVNLVRAARPDDERDREPTLFQAVLSPQDRRGTRLVAGGLEATAAPIRTGTVKFDLEVTVEEPDAEGADGIRGEFAYDDGLFDDATATAMAERFVRILDAAVRAPELPLDRLEILAPDELRAMVPLRGPAAPRDRTPGAQTLGRMLASAAARNPGAQAVVADGRAWTYRTLDERSNALARTLIARGVGPESFVAVAIGRSVEALVAIWAVAKSGAAYLPIDPGYPLERIRYMLADSGVRYGLCTLDGLDADPEAEAGAGADACPADPLRDVEWIAVDSSPVRDECARASAAPMRDAELVRPAHPAQPAYLIYTSGSTGRPKGVVVTHRGLAGLAETERRRFSVGPDARVLHFASPSFDASVLEILMAVGSSATLVVAPAGMVGGSELADLLEREQVTHAFITPAALTSLPRRPLPSLTTLVVGGDVCPPGVVADWSPDRLMANAYGPTEATVAVTVGGRLAPGRTAVIGSAGHGVELLVLDTRMRPVPPGVTGELYLAGEALARGYHRRPALTAERFVADPFGAAGARMYRTGDLVRADRDGALTFAGRADSQVKLRGFRIEPGEVDAELVAFPGVRESRTLVRGDGATARLVSYVLADDGSAPGETEILDALRGRLPGHMVPAAVVRLPAFPRTTAGKLDTAALPRPELAAPASRTAESPEEKLVAAAFAHALEGAAADGTDGDPGAVDADRSFFALGGNSLLAVQVAERISAAAGATVSVREVFDNPSVAALAEVLAARADVHDGLRGPDGLAGEPGAGRIAGPDECVPLSSAQQQIWLEYRKNPDADNYNIAFAVDIRAAAGTGIATDAAGGPDIPALKAALADVVGRHEALRTVIVDSGDGPLQRVLAPALDALPTDALRVEPLAPGERAGRIAAVAARPFDLEHEAPFRARLLDPGDGSCVLVLVVHHIAADGGSMEPLARDLAEAYAARRGGRSPQWRPMPVRYRDYALRQRARLGDVADPRSPATAQLRYWADRLEGLPAETLPPLDRPRPRDRDGEAGVGKAGVGGTGVGEVGFTVPPGVRERLAGVAEQAGATEFMAVHAVLAMLLARLSGSGDVAIGTPVSGRGADGLERLVGMFANTVVLRTAVDPGAGFAELLEASRATTLDALAHADVPFERVVGACDPPRLPGRHPLFQVALTVEERGVPTLRLPGLDATTTTVGNAAGKFDLEVRFQPGDGGALTGTIAYDRALFDEPTVRGFGARLVRAAEAVSASPGAPVGDAPIITGAERAAATAPPAAVAAERTLAAILDEAVRREPDRTAIRDGARSLTYRELDALANRAARTLLAHGAGPGSPVAIAIPRSLESVLAVWAAARSGAAFVPIDPAYPPDRIAHMIADSGARIGLCASGQDAPQAAGVRWLPIDPAAPVLPGDASAALPITAEELAGPVRPDDVSYMIYTSGTTGRPKGVMVTHAGLAGLVRAQNAAYGTTPESRVLHFASPSFDASMLEILLAFGAAATMVVAPADVYGGAELASLLIREDVTHAFITPAALMSVDPAGVDSLRVVAVGGDVCPPALVERWTRGGRTVLDAYGPTEATIVATMSGPLAPGPDVPIGRPVDGAGAYVLDARLHPVPAGVTGELYLSGPGIARGYRGRAGLTASRFVAHPWGAPGERLYRTGDLVRRGRDGALRYLGRADGQVKVRGHRIETAEVDGALAGHSAVRYAVSVVRDGRLLSYVVAGRGADLRAVRERARAALPRQMMPAAITRVDELPVTVNGKLDAARLPEPDFDAGAEVHIEPRTDRERRIRDIIGAVLGSGRIGVTDDLFDLGLDSLLATRAARDLAEACGRDVPVRALFDNPTVAELAEWAAGAAAETTHNDLKGGSPLDGNAPEDVVRDDGVRGEQRLPQRVPLAPAQHSLWVLERIAEHSASYNIPLAVRMRGPLDVPALRGAIRDLVERHEPLRTVLPDSADGPHQRILDVPDTALLLEARPAAGAPLDGEIRRHATRAFDITAESPFRAVLLRADSHGDAGADESVLLLVLHHVAADGASLTPLIRDLTEFYAARAAGRPPRLPDLPLRYADHAARKRALLGGEAAPTAEARRQIDFWTARLAGAPQESAIPAADRPRPATPSGRGGEVPIPLRDDTMAAVRRFARSRRASTFMVLHTALAVLIARVADDPDVTIGTPVEGRDRPGMTDLVGMFAGTVALRTVIDPAATFAENLRSVRDRDLDAFAHADVPFERVVAALNPPRHPARHPVFQVALSVVGARLTGTVDAGLPGLRVAVDEVATATTKFDLQVTVRERSDGGADAALEYAADLYDDDRAREYARIFASIVEQAVDADTDGDVVAGDIALVDASARGSTAPLRSADPAAGDAAPLLPELLTAQVGRRGEAPALVLGARTVSYAELDARSNRLARVLIGYGAAPETTVAVAMRRSIESVLCLWAVAKTGAAFMAVDGDYPPARIGRMLADSGARLGIVGDDVPEGPTGPARWLRLDDPAFAHDCAAASPDPVGDADRVRPLRAAHPAYLVYTSGSTGTPKGVMVAHAGLANFAAEVRERYRIGTDSRTLHFASPSFDAAILEALLAFPSGATMVIAPADVYGGDVLTELLAEQRVSHAFITPAALDTVDPQRLPGLGTVLVGGEALRPDLAERWASGRVLSNIYGPTETTIVTTMSRPVGEGPITIGGPIRGVEAMVLDRRLHPVPRGVVGELYLAGPPLARGYHRRHGLTAGSFVANPFGRPGSRMYRTGDLVRLGADRSIEYRGRIDHQVKIRGFRIEPAEVDAVLARHRDVAAAVTVPVRGPGGETVLATYVQPARRAGAAPGSDGAAAALDSGELRDYAASVLPRHMVPAAVQEVDRIPLTPVGKLDRSALPAPRLQADRDGRAPATPLEKTICAVFTEVLGGDPVGAEDGFFELGGTSLSATRVVAELRGSGLPELRRVPPRWLFTDSTPAALARRCAAAADGAGSDAADGVRRGAADDDSLAVLLPIRDRGARAPLFCVHPAMGLSWGYNGLLEHLGRDRPVYGLQAPNLRGTEELPGSIPRLAERYVAEIRRVAPHGPYHLLGWSLGGLIAHEMATLLAADGEVVATLTMLDSFLPGQRGAEFRETPSVAELMAELTGAHPESAAAGAGAPGADAGAPESDMTIEPDMTIEDAAALLPGAGSTLAGLGVDELWRMYDAYAQGVELAAAFRPDLYEGDVLFVTAARGGPDGPRAFTDWPRHVGGDLREITVDCVHARMTSPEALAVVGPAVEDFLGRGDAAVRDARRSGLIAAPTTGGRS</sequence>
<dbReference type="SUPFAM" id="SSF52777">
    <property type="entry name" value="CoA-dependent acyltransferases"/>
    <property type="match status" value="8"/>
</dbReference>
<feature type="region of interest" description="Disordered" evidence="4">
    <location>
        <begin position="2445"/>
        <end position="2468"/>
    </location>
</feature>
<dbReference type="NCBIfam" id="NF003417">
    <property type="entry name" value="PRK04813.1"/>
    <property type="match status" value="5"/>
</dbReference>
<evidence type="ECO:0000256" key="3">
    <source>
        <dbReference type="ARBA" id="ARBA00022553"/>
    </source>
</evidence>
<dbReference type="SUPFAM" id="SSF53474">
    <property type="entry name" value="alpha/beta-Hydrolases"/>
    <property type="match status" value="1"/>
</dbReference>
<dbReference type="FunFam" id="2.30.38.10:FF:000001">
    <property type="entry name" value="Non-ribosomal peptide synthetase PvdI"/>
    <property type="match status" value="1"/>
</dbReference>
<reference evidence="6 7" key="1">
    <citation type="submission" date="2019-07" db="EMBL/GenBank/DDBJ databases">
        <title>Tomitella cavernea sp. nov., an actinomycete isolated from soil.</title>
        <authorList>
            <person name="Cheng J."/>
        </authorList>
    </citation>
    <scope>NUCLEOTIDE SEQUENCE [LARGE SCALE GENOMIC DNA]</scope>
    <source>
        <strain evidence="6 7">HY188</strain>
    </source>
</reference>
<dbReference type="SMART" id="SM00823">
    <property type="entry name" value="PKS_PP"/>
    <property type="match status" value="4"/>
</dbReference>
<feature type="domain" description="Carrier" evidence="5">
    <location>
        <begin position="4306"/>
        <end position="4384"/>
    </location>
</feature>
<dbReference type="InterPro" id="IPR020845">
    <property type="entry name" value="AMP-binding_CS"/>
</dbReference>
<dbReference type="InterPro" id="IPR045851">
    <property type="entry name" value="AMP-bd_C_sf"/>
</dbReference>
<dbReference type="PROSITE" id="PS50075">
    <property type="entry name" value="CARRIER"/>
    <property type="match status" value="4"/>
</dbReference>